<reference evidence="2" key="2">
    <citation type="submission" date="2021-04" db="EMBL/GenBank/DDBJ databases">
        <authorList>
            <person name="Gilroy R."/>
        </authorList>
    </citation>
    <scope>NUCLEOTIDE SEQUENCE</scope>
    <source>
        <strain evidence="2">26628</strain>
    </source>
</reference>
<dbReference type="EMBL" id="DXFD01000082">
    <property type="protein sequence ID" value="HIX47088.1"/>
    <property type="molecule type" value="Genomic_DNA"/>
</dbReference>
<comment type="caution">
    <text evidence="2">The sequence shown here is derived from an EMBL/GenBank/DDBJ whole genome shotgun (WGS) entry which is preliminary data.</text>
</comment>
<organism evidence="2 3">
    <name type="scientific">Candidatus Borkfalkia faecigallinarum</name>
    <dbReference type="NCBI Taxonomy" id="2838509"/>
    <lineage>
        <taxon>Bacteria</taxon>
        <taxon>Bacillati</taxon>
        <taxon>Bacillota</taxon>
        <taxon>Clostridia</taxon>
        <taxon>Christensenellales</taxon>
        <taxon>Christensenellaceae</taxon>
        <taxon>Candidatus Borkfalkia</taxon>
    </lineage>
</organism>
<proteinExistence type="predicted"/>
<feature type="domain" description="RING-type" evidence="1">
    <location>
        <begin position="7"/>
        <end position="44"/>
    </location>
</feature>
<dbReference type="InterPro" id="IPR001841">
    <property type="entry name" value="Znf_RING"/>
</dbReference>
<gene>
    <name evidence="2" type="ORF">H9737_05295</name>
</gene>
<reference evidence="2" key="1">
    <citation type="journal article" date="2021" name="PeerJ">
        <title>Extensive microbial diversity within the chicken gut microbiome revealed by metagenomics and culture.</title>
        <authorList>
            <person name="Gilroy R."/>
            <person name="Ravi A."/>
            <person name="Getino M."/>
            <person name="Pursley I."/>
            <person name="Horton D.L."/>
            <person name="Alikhan N.F."/>
            <person name="Baker D."/>
            <person name="Gharbi K."/>
            <person name="Hall N."/>
            <person name="Watson M."/>
            <person name="Adriaenssens E.M."/>
            <person name="Foster-Nyarko E."/>
            <person name="Jarju S."/>
            <person name="Secka A."/>
            <person name="Antonio M."/>
            <person name="Oren A."/>
            <person name="Chaudhuri R.R."/>
            <person name="La Ragione R."/>
            <person name="Hildebrand F."/>
            <person name="Pallen M.J."/>
        </authorList>
    </citation>
    <scope>NUCLEOTIDE SEQUENCE</scope>
    <source>
        <strain evidence="2">26628</strain>
    </source>
</reference>
<accession>A0A9D1VUJ5</accession>
<dbReference type="PROSITE" id="PS50089">
    <property type="entry name" value="ZF_RING_2"/>
    <property type="match status" value="1"/>
</dbReference>
<evidence type="ECO:0000313" key="3">
    <source>
        <dbReference type="Proteomes" id="UP000824249"/>
    </source>
</evidence>
<evidence type="ECO:0000313" key="2">
    <source>
        <dbReference type="EMBL" id="HIX47088.1"/>
    </source>
</evidence>
<protein>
    <recommendedName>
        <fullName evidence="1">RING-type domain-containing protein</fullName>
    </recommendedName>
</protein>
<sequence length="52" mass="5290">MERTDGCASCGEPCGGAPAYVCEDCGRAFCAACARRAGALCPCCCGRLLRPS</sequence>
<name>A0A9D1VUJ5_9FIRM</name>
<evidence type="ECO:0000259" key="1">
    <source>
        <dbReference type="PROSITE" id="PS50089"/>
    </source>
</evidence>
<dbReference type="AlphaFoldDB" id="A0A9D1VUJ5"/>
<dbReference type="Proteomes" id="UP000824249">
    <property type="component" value="Unassembled WGS sequence"/>
</dbReference>